<proteinExistence type="predicted"/>
<keyword evidence="2" id="KW-1185">Reference proteome</keyword>
<name>A0A5E4M2Y4_9HEMI</name>
<dbReference type="AlphaFoldDB" id="A0A5E4M2Y4"/>
<accession>A0A5E4M2Y4</accession>
<evidence type="ECO:0000313" key="1">
    <source>
        <dbReference type="EMBL" id="VVC26542.1"/>
    </source>
</evidence>
<protein>
    <submittedName>
        <fullName evidence="1">Uncharacterized protein</fullName>
    </submittedName>
</protein>
<gene>
    <name evidence="1" type="ORF">CINCED_3A010316</name>
</gene>
<reference evidence="1 2" key="1">
    <citation type="submission" date="2019-08" db="EMBL/GenBank/DDBJ databases">
        <authorList>
            <person name="Alioto T."/>
            <person name="Alioto T."/>
            <person name="Gomez Garrido J."/>
        </authorList>
    </citation>
    <scope>NUCLEOTIDE SEQUENCE [LARGE SCALE GENOMIC DNA]</scope>
</reference>
<dbReference type="Proteomes" id="UP000325440">
    <property type="component" value="Unassembled WGS sequence"/>
</dbReference>
<dbReference type="OrthoDB" id="19091at2759"/>
<dbReference type="EMBL" id="CABPRJ010000037">
    <property type="protein sequence ID" value="VVC26542.1"/>
    <property type="molecule type" value="Genomic_DNA"/>
</dbReference>
<sequence>MSVSNIDCSGYKLTLKSCYRLMNSLRSRPEYVVENNLCDAPFIHYIDCLKKAMEGKDIDIEELRSYHSEKIGSKDEPLTK</sequence>
<evidence type="ECO:0000313" key="2">
    <source>
        <dbReference type="Proteomes" id="UP000325440"/>
    </source>
</evidence>
<organism evidence="1 2">
    <name type="scientific">Cinara cedri</name>
    <dbReference type="NCBI Taxonomy" id="506608"/>
    <lineage>
        <taxon>Eukaryota</taxon>
        <taxon>Metazoa</taxon>
        <taxon>Ecdysozoa</taxon>
        <taxon>Arthropoda</taxon>
        <taxon>Hexapoda</taxon>
        <taxon>Insecta</taxon>
        <taxon>Pterygota</taxon>
        <taxon>Neoptera</taxon>
        <taxon>Paraneoptera</taxon>
        <taxon>Hemiptera</taxon>
        <taxon>Sternorrhyncha</taxon>
        <taxon>Aphidomorpha</taxon>
        <taxon>Aphidoidea</taxon>
        <taxon>Aphididae</taxon>
        <taxon>Lachninae</taxon>
        <taxon>Cinara</taxon>
    </lineage>
</organism>